<evidence type="ECO:0000256" key="7">
    <source>
        <dbReference type="PIRNR" id="PIRNR005894"/>
    </source>
</evidence>
<evidence type="ECO:0000256" key="4">
    <source>
        <dbReference type="ARBA" id="ARBA00023004"/>
    </source>
</evidence>
<evidence type="ECO:0000259" key="10">
    <source>
        <dbReference type="Pfam" id="PF00462"/>
    </source>
</evidence>
<dbReference type="InterPro" id="IPR014434">
    <property type="entry name" value="Monothiol_GRX"/>
</dbReference>
<dbReference type="PANTHER" id="PTHR10293:SF72">
    <property type="entry name" value="MONOTHIOL GLUTAREDOXIN-S14, CHLOROPLASTIC"/>
    <property type="match status" value="1"/>
</dbReference>
<dbReference type="NCBIfam" id="TIGR00365">
    <property type="entry name" value="Grx4 family monothiol glutaredoxin"/>
    <property type="match status" value="1"/>
</dbReference>
<evidence type="ECO:0000313" key="12">
    <source>
        <dbReference type="Proteomes" id="UP000315283"/>
    </source>
</evidence>
<dbReference type="AlphaFoldDB" id="A0A520N5N6"/>
<keyword evidence="5 9" id="KW-0411">Iron-sulfur</keyword>
<name>A0A520N5N6_9GAMM</name>
<feature type="binding site" evidence="8">
    <location>
        <position position="58"/>
    </location>
    <ligand>
        <name>glutathione</name>
        <dbReference type="ChEBI" id="CHEBI:57925"/>
    </ligand>
</feature>
<evidence type="ECO:0000256" key="8">
    <source>
        <dbReference type="PIRSR" id="PIRSR005894-1"/>
    </source>
</evidence>
<dbReference type="InterPro" id="IPR004480">
    <property type="entry name" value="Monothiol_GRX-rel"/>
</dbReference>
<dbReference type="PROSITE" id="PS51354">
    <property type="entry name" value="GLUTAREDOXIN_2"/>
    <property type="match status" value="1"/>
</dbReference>
<keyword evidence="2 9" id="KW-0001">2Fe-2S</keyword>
<evidence type="ECO:0000256" key="1">
    <source>
        <dbReference type="ARBA" id="ARBA00009630"/>
    </source>
</evidence>
<keyword evidence="4 9" id="KW-0408">Iron</keyword>
<dbReference type="InterPro" id="IPR002109">
    <property type="entry name" value="Glutaredoxin"/>
</dbReference>
<feature type="binding site" evidence="8">
    <location>
        <position position="21"/>
    </location>
    <ligand>
        <name>glutathione</name>
        <dbReference type="ChEBI" id="CHEBI:57925"/>
    </ligand>
</feature>
<comment type="caution">
    <text evidence="11">The sequence shown here is derived from an EMBL/GenBank/DDBJ whole genome shotgun (WGS) entry which is preliminary data.</text>
</comment>
<dbReference type="SUPFAM" id="SSF52833">
    <property type="entry name" value="Thioredoxin-like"/>
    <property type="match status" value="1"/>
</dbReference>
<gene>
    <name evidence="11" type="primary">grxD</name>
    <name evidence="11" type="ORF">EVA97_01850</name>
</gene>
<evidence type="ECO:0000313" key="11">
    <source>
        <dbReference type="EMBL" id="RZO28783.1"/>
    </source>
</evidence>
<dbReference type="GO" id="GO:0051537">
    <property type="term" value="F:2 iron, 2 sulfur cluster binding"/>
    <property type="evidence" value="ECO:0007669"/>
    <property type="project" value="UniProtKB-KW"/>
</dbReference>
<accession>A0A520N5N6</accession>
<evidence type="ECO:0000256" key="6">
    <source>
        <dbReference type="ARBA" id="ARBA00023284"/>
    </source>
</evidence>
<sequence>MDLEDKLREQIKDNSILIYMKGTPYEPQCGFSARTVQILIECESQFSYVDVIENSDVRVSLPKVSDWPTFPQVFINGELVGGADIIAQMHESGELRKLIDSVES</sequence>
<dbReference type="Gene3D" id="3.40.30.10">
    <property type="entry name" value="Glutaredoxin"/>
    <property type="match status" value="1"/>
</dbReference>
<dbReference type="EMBL" id="SHBJ01000008">
    <property type="protein sequence ID" value="RZO28783.1"/>
    <property type="molecule type" value="Genomic_DNA"/>
</dbReference>
<dbReference type="Pfam" id="PF00462">
    <property type="entry name" value="Glutaredoxin"/>
    <property type="match status" value="1"/>
</dbReference>
<dbReference type="InterPro" id="IPR036249">
    <property type="entry name" value="Thioredoxin-like_sf"/>
</dbReference>
<dbReference type="GO" id="GO:0046872">
    <property type="term" value="F:metal ion binding"/>
    <property type="evidence" value="ECO:0007669"/>
    <property type="project" value="UniProtKB-KW"/>
</dbReference>
<dbReference type="PIRSF" id="PIRSF005894">
    <property type="entry name" value="Monothiol_GRX"/>
    <property type="match status" value="1"/>
</dbReference>
<organism evidence="11 12">
    <name type="scientific">SAR86 cluster bacterium</name>
    <dbReference type="NCBI Taxonomy" id="2030880"/>
    <lineage>
        <taxon>Bacteria</taxon>
        <taxon>Pseudomonadati</taxon>
        <taxon>Pseudomonadota</taxon>
        <taxon>Gammaproteobacteria</taxon>
        <taxon>SAR86 cluster</taxon>
    </lineage>
</organism>
<feature type="binding site" evidence="8">
    <location>
        <begin position="83"/>
        <end position="84"/>
    </location>
    <ligand>
        <name>glutathione</name>
        <dbReference type="ChEBI" id="CHEBI:57925"/>
    </ligand>
</feature>
<dbReference type="InterPro" id="IPR033658">
    <property type="entry name" value="GRX_PICOT-like"/>
</dbReference>
<protein>
    <recommendedName>
        <fullName evidence="7">Glutaredoxin</fullName>
    </recommendedName>
</protein>
<comment type="similarity">
    <text evidence="1 7">Belongs to the glutaredoxin family. Monothiol subfamily.</text>
</comment>
<evidence type="ECO:0000256" key="9">
    <source>
        <dbReference type="PIRSR" id="PIRSR005894-2"/>
    </source>
</evidence>
<keyword evidence="3 9" id="KW-0479">Metal-binding</keyword>
<reference evidence="11 12" key="1">
    <citation type="submission" date="2019-02" db="EMBL/GenBank/DDBJ databases">
        <title>Prokaryotic population dynamics and viral predation in marine succession experiment using metagenomics: the confinement effect.</title>
        <authorList>
            <person name="Haro-Moreno J.M."/>
            <person name="Rodriguez-Valera F."/>
            <person name="Lopez-Perez M."/>
        </authorList>
    </citation>
    <scope>NUCLEOTIDE SEQUENCE [LARGE SCALE GENOMIC DNA]</scope>
    <source>
        <strain evidence="11">MED-G164</strain>
    </source>
</reference>
<evidence type="ECO:0000256" key="2">
    <source>
        <dbReference type="ARBA" id="ARBA00022714"/>
    </source>
</evidence>
<evidence type="ECO:0000256" key="3">
    <source>
        <dbReference type="ARBA" id="ARBA00022723"/>
    </source>
</evidence>
<feature type="binding site" evidence="8">
    <location>
        <position position="70"/>
    </location>
    <ligand>
        <name>glutathione</name>
        <dbReference type="ChEBI" id="CHEBI:57925"/>
    </ligand>
</feature>
<dbReference type="GO" id="GO:0015036">
    <property type="term" value="F:disulfide oxidoreductase activity"/>
    <property type="evidence" value="ECO:0007669"/>
    <property type="project" value="InterPro"/>
</dbReference>
<proteinExistence type="inferred from homology"/>
<evidence type="ECO:0000256" key="5">
    <source>
        <dbReference type="ARBA" id="ARBA00023014"/>
    </source>
</evidence>
<keyword evidence="6" id="KW-0676">Redox-active center</keyword>
<feature type="binding site" evidence="9">
    <location>
        <position position="29"/>
    </location>
    <ligand>
        <name>[2Fe-2S] cluster</name>
        <dbReference type="ChEBI" id="CHEBI:190135"/>
        <note>ligand shared between dimeric partners</note>
    </ligand>
</feature>
<feature type="domain" description="Glutaredoxin" evidence="10">
    <location>
        <begin position="16"/>
        <end position="80"/>
    </location>
</feature>
<dbReference type="PANTHER" id="PTHR10293">
    <property type="entry name" value="GLUTAREDOXIN FAMILY MEMBER"/>
    <property type="match status" value="1"/>
</dbReference>
<dbReference type="CDD" id="cd03028">
    <property type="entry name" value="GRX_PICOT_like"/>
    <property type="match status" value="1"/>
</dbReference>
<dbReference type="Proteomes" id="UP000315283">
    <property type="component" value="Unassembled WGS sequence"/>
</dbReference>